<proteinExistence type="predicted"/>
<evidence type="ECO:0000313" key="2">
    <source>
        <dbReference type="Proteomes" id="UP000789366"/>
    </source>
</evidence>
<reference evidence="1" key="1">
    <citation type="submission" date="2021-06" db="EMBL/GenBank/DDBJ databases">
        <authorList>
            <person name="Kallberg Y."/>
            <person name="Tangrot J."/>
            <person name="Rosling A."/>
        </authorList>
    </citation>
    <scope>NUCLEOTIDE SEQUENCE</scope>
    <source>
        <strain evidence="1">28 12/20/2015</strain>
    </source>
</reference>
<dbReference type="EMBL" id="CAJVPW010007252">
    <property type="protein sequence ID" value="CAG8578721.1"/>
    <property type="molecule type" value="Genomic_DNA"/>
</dbReference>
<sequence length="63" mass="6837">MIIVGSDDSDVDNANIKNADIEEAIAKAEADKNNDNSVGLDKVDVLCLLDFISLLSNCLEHFK</sequence>
<feature type="non-terminal residue" evidence="1">
    <location>
        <position position="63"/>
    </location>
</feature>
<keyword evidence="2" id="KW-1185">Reference proteome</keyword>
<gene>
    <name evidence="1" type="ORF">SPELUC_LOCUS6278</name>
</gene>
<name>A0ACA9MD95_9GLOM</name>
<comment type="caution">
    <text evidence="1">The sequence shown here is derived from an EMBL/GenBank/DDBJ whole genome shotgun (WGS) entry which is preliminary data.</text>
</comment>
<dbReference type="Proteomes" id="UP000789366">
    <property type="component" value="Unassembled WGS sequence"/>
</dbReference>
<protein>
    <submittedName>
        <fullName evidence="1">17762_t:CDS:1</fullName>
    </submittedName>
</protein>
<evidence type="ECO:0000313" key="1">
    <source>
        <dbReference type="EMBL" id="CAG8578721.1"/>
    </source>
</evidence>
<accession>A0ACA9MD95</accession>
<organism evidence="1 2">
    <name type="scientific">Cetraspora pellucida</name>
    <dbReference type="NCBI Taxonomy" id="1433469"/>
    <lineage>
        <taxon>Eukaryota</taxon>
        <taxon>Fungi</taxon>
        <taxon>Fungi incertae sedis</taxon>
        <taxon>Mucoromycota</taxon>
        <taxon>Glomeromycotina</taxon>
        <taxon>Glomeromycetes</taxon>
        <taxon>Diversisporales</taxon>
        <taxon>Gigasporaceae</taxon>
        <taxon>Cetraspora</taxon>
    </lineage>
</organism>